<sequence length="149" mass="15638">MYADPQEVRAIARRIREQGAQVRAEASDLVDRSRAVGWSGLAGTAMAAQTAVQARVLAGVAEQHEAAARALEAHATAVEEALALIAEIERRVHGAVDAARSRLRKVADGLLDTVGDADETLAGFVPPGPGSPRWLQVRLPGVALPGPPR</sequence>
<organism evidence="3 4">
    <name type="scientific">Nocardioides panacihumi</name>
    <dbReference type="NCBI Taxonomy" id="400774"/>
    <lineage>
        <taxon>Bacteria</taxon>
        <taxon>Bacillati</taxon>
        <taxon>Actinomycetota</taxon>
        <taxon>Actinomycetes</taxon>
        <taxon>Propionibacteriales</taxon>
        <taxon>Nocardioidaceae</taxon>
        <taxon>Nocardioides</taxon>
    </lineage>
</organism>
<dbReference type="Proteomes" id="UP001500571">
    <property type="component" value="Unassembled WGS sequence"/>
</dbReference>
<dbReference type="EMBL" id="BAAAPB010000001">
    <property type="protein sequence ID" value="GAA1952935.1"/>
    <property type="molecule type" value="Genomic_DNA"/>
</dbReference>
<name>A0ABP5BVR3_9ACTN</name>
<dbReference type="InterPro" id="IPR000030">
    <property type="entry name" value="PPE_dom"/>
</dbReference>
<dbReference type="Gene3D" id="1.10.287.1060">
    <property type="entry name" value="ESAT-6-like"/>
    <property type="match status" value="1"/>
</dbReference>
<dbReference type="Pfam" id="PF00823">
    <property type="entry name" value="PPE"/>
    <property type="match status" value="1"/>
</dbReference>
<feature type="coiled-coil region" evidence="1">
    <location>
        <begin position="61"/>
        <end position="91"/>
    </location>
</feature>
<dbReference type="RefSeq" id="WP_344043063.1">
    <property type="nucleotide sequence ID" value="NZ_BAAAPB010000001.1"/>
</dbReference>
<proteinExistence type="predicted"/>
<gene>
    <name evidence="3" type="ORF">GCM10009798_10170</name>
</gene>
<accession>A0ABP5BVR3</accession>
<evidence type="ECO:0000313" key="4">
    <source>
        <dbReference type="Proteomes" id="UP001500571"/>
    </source>
</evidence>
<feature type="domain" description="PPE" evidence="2">
    <location>
        <begin position="17"/>
        <end position="85"/>
    </location>
</feature>
<keyword evidence="4" id="KW-1185">Reference proteome</keyword>
<comment type="caution">
    <text evidence="3">The sequence shown here is derived from an EMBL/GenBank/DDBJ whole genome shotgun (WGS) entry which is preliminary data.</text>
</comment>
<evidence type="ECO:0000313" key="3">
    <source>
        <dbReference type="EMBL" id="GAA1952935.1"/>
    </source>
</evidence>
<protein>
    <recommendedName>
        <fullName evidence="2">PPE domain-containing protein</fullName>
    </recommendedName>
</protein>
<evidence type="ECO:0000256" key="1">
    <source>
        <dbReference type="SAM" id="Coils"/>
    </source>
</evidence>
<reference evidence="4" key="1">
    <citation type="journal article" date="2019" name="Int. J. Syst. Evol. Microbiol.">
        <title>The Global Catalogue of Microorganisms (GCM) 10K type strain sequencing project: providing services to taxonomists for standard genome sequencing and annotation.</title>
        <authorList>
            <consortium name="The Broad Institute Genomics Platform"/>
            <consortium name="The Broad Institute Genome Sequencing Center for Infectious Disease"/>
            <person name="Wu L."/>
            <person name="Ma J."/>
        </authorList>
    </citation>
    <scope>NUCLEOTIDE SEQUENCE [LARGE SCALE GENOMIC DNA]</scope>
    <source>
        <strain evidence="4">JCM 15309</strain>
    </source>
</reference>
<evidence type="ECO:0000259" key="2">
    <source>
        <dbReference type="Pfam" id="PF00823"/>
    </source>
</evidence>
<keyword evidence="1" id="KW-0175">Coiled coil</keyword>